<organism evidence="2 3">
    <name type="scientific">Lithocarpus litseifolius</name>
    <dbReference type="NCBI Taxonomy" id="425828"/>
    <lineage>
        <taxon>Eukaryota</taxon>
        <taxon>Viridiplantae</taxon>
        <taxon>Streptophyta</taxon>
        <taxon>Embryophyta</taxon>
        <taxon>Tracheophyta</taxon>
        <taxon>Spermatophyta</taxon>
        <taxon>Magnoliopsida</taxon>
        <taxon>eudicotyledons</taxon>
        <taxon>Gunneridae</taxon>
        <taxon>Pentapetalae</taxon>
        <taxon>rosids</taxon>
        <taxon>fabids</taxon>
        <taxon>Fagales</taxon>
        <taxon>Fagaceae</taxon>
        <taxon>Lithocarpus</taxon>
    </lineage>
</organism>
<accession>A0AAW2CXE2</accession>
<comment type="caution">
    <text evidence="2">The sequence shown here is derived from an EMBL/GenBank/DDBJ whole genome shotgun (WGS) entry which is preliminary data.</text>
</comment>
<name>A0AAW2CXE2_9ROSI</name>
<evidence type="ECO:0000313" key="3">
    <source>
        <dbReference type="Proteomes" id="UP001459277"/>
    </source>
</evidence>
<evidence type="ECO:0000256" key="1">
    <source>
        <dbReference type="SAM" id="Coils"/>
    </source>
</evidence>
<dbReference type="Proteomes" id="UP001459277">
    <property type="component" value="Unassembled WGS sequence"/>
</dbReference>
<reference evidence="2 3" key="1">
    <citation type="submission" date="2024-01" db="EMBL/GenBank/DDBJ databases">
        <title>A telomere-to-telomere, gap-free genome of sweet tea (Lithocarpus litseifolius).</title>
        <authorList>
            <person name="Zhou J."/>
        </authorList>
    </citation>
    <scope>NUCLEOTIDE SEQUENCE [LARGE SCALE GENOMIC DNA]</scope>
    <source>
        <strain evidence="2">Zhou-2022a</strain>
        <tissue evidence="2">Leaf</tissue>
    </source>
</reference>
<keyword evidence="1" id="KW-0175">Coiled coil</keyword>
<proteinExistence type="predicted"/>
<protein>
    <submittedName>
        <fullName evidence="2">Uncharacterized protein</fullName>
    </submittedName>
</protein>
<gene>
    <name evidence="2" type="ORF">SO802_015586</name>
</gene>
<dbReference type="AlphaFoldDB" id="A0AAW2CXE2"/>
<feature type="coiled-coil region" evidence="1">
    <location>
        <begin position="54"/>
        <end position="88"/>
    </location>
</feature>
<sequence length="171" mass="19984">MLKKLKLLTMKKNTLKKEIESFKMFTMHCLRTVANMPKWQRGVVKKMKRVKEDHKSTLMQIKDTKCEVENLKEELLNAYSKIKFLELEVIQANVKVERITTKKLDSFLTSQKSFLDKTGLGYTSEESSSAEPKKEMKFVLTKVVEKLKNKSPIDEEKAVWKNLRQKGSHCL</sequence>
<evidence type="ECO:0000313" key="2">
    <source>
        <dbReference type="EMBL" id="KAL0001805.1"/>
    </source>
</evidence>
<dbReference type="EMBL" id="JAZDWU010000005">
    <property type="protein sequence ID" value="KAL0001805.1"/>
    <property type="molecule type" value="Genomic_DNA"/>
</dbReference>
<keyword evidence="3" id="KW-1185">Reference proteome</keyword>